<protein>
    <recommendedName>
        <fullName evidence="1">AB hydrolase-1 domain-containing protein</fullName>
    </recommendedName>
</protein>
<dbReference type="AlphaFoldDB" id="A0A6G0WZK0"/>
<evidence type="ECO:0000313" key="2">
    <source>
        <dbReference type="EMBL" id="KAF0732944.1"/>
    </source>
</evidence>
<dbReference type="Pfam" id="PF00561">
    <property type="entry name" value="Abhydrolase_1"/>
    <property type="match status" value="1"/>
</dbReference>
<evidence type="ECO:0000259" key="1">
    <source>
        <dbReference type="Pfam" id="PF00561"/>
    </source>
</evidence>
<dbReference type="PRINTS" id="PR00111">
    <property type="entry name" value="ABHYDROLASE"/>
</dbReference>
<name>A0A6G0WZK0_9STRA</name>
<dbReference type="InterPro" id="IPR050266">
    <property type="entry name" value="AB_hydrolase_sf"/>
</dbReference>
<dbReference type="EMBL" id="VJMJ01000127">
    <property type="protein sequence ID" value="KAF0732944.1"/>
    <property type="molecule type" value="Genomic_DNA"/>
</dbReference>
<dbReference type="SUPFAM" id="SSF53474">
    <property type="entry name" value="alpha/beta-Hydrolases"/>
    <property type="match status" value="1"/>
</dbReference>
<sequence length="332" mass="37856">MTHPVRWLLEPVLAVFRWWIGLHRDEKVVGDLTWLYLDNQRESDQPVVVILHGFSSVKESLLRVTWPLLEHFRVLMPDLPGHGGTTDTLGSYRAEEQADRLYAFLVDVLGPKAKIHLVGCSMGGMIGGVFAARYPDMIASISLVCPAGITMPTKSPVYQIYEETDVNYMRIEKAEDIDRLQQYTSVQQRQLPGFLVNFILHESDRRRQVLEELMRDIWLDLNVLDGCLEKFHVPCLVLWGDHDKILDPSCLQVVREKVKSPLTIHVVENAGHIVHQEQHMLKSALISSTFCSPSVPLSLKQYKVNHQERVESSVASRLPLLDHVTLWGVSRV</sequence>
<keyword evidence="3" id="KW-1185">Reference proteome</keyword>
<dbReference type="Gene3D" id="3.40.50.1820">
    <property type="entry name" value="alpha/beta hydrolase"/>
    <property type="match status" value="1"/>
</dbReference>
<dbReference type="PANTHER" id="PTHR43798">
    <property type="entry name" value="MONOACYLGLYCEROL LIPASE"/>
    <property type="match status" value="1"/>
</dbReference>
<organism evidence="2 3">
    <name type="scientific">Aphanomyces euteiches</name>
    <dbReference type="NCBI Taxonomy" id="100861"/>
    <lineage>
        <taxon>Eukaryota</taxon>
        <taxon>Sar</taxon>
        <taxon>Stramenopiles</taxon>
        <taxon>Oomycota</taxon>
        <taxon>Saprolegniomycetes</taxon>
        <taxon>Saprolegniales</taxon>
        <taxon>Verrucalvaceae</taxon>
        <taxon>Aphanomyces</taxon>
    </lineage>
</organism>
<dbReference type="VEuPathDB" id="FungiDB:AeMF1_010723"/>
<evidence type="ECO:0000313" key="3">
    <source>
        <dbReference type="Proteomes" id="UP000481153"/>
    </source>
</evidence>
<proteinExistence type="predicted"/>
<dbReference type="InterPro" id="IPR000073">
    <property type="entry name" value="AB_hydrolase_1"/>
</dbReference>
<comment type="caution">
    <text evidence="2">The sequence shown here is derived from an EMBL/GenBank/DDBJ whole genome shotgun (WGS) entry which is preliminary data.</text>
</comment>
<reference evidence="2 3" key="1">
    <citation type="submission" date="2019-07" db="EMBL/GenBank/DDBJ databases">
        <title>Genomics analysis of Aphanomyces spp. identifies a new class of oomycete effector associated with host adaptation.</title>
        <authorList>
            <person name="Gaulin E."/>
        </authorList>
    </citation>
    <scope>NUCLEOTIDE SEQUENCE [LARGE SCALE GENOMIC DNA]</scope>
    <source>
        <strain evidence="2 3">ATCC 201684</strain>
    </source>
</reference>
<feature type="domain" description="AB hydrolase-1" evidence="1">
    <location>
        <begin position="46"/>
        <end position="275"/>
    </location>
</feature>
<dbReference type="PANTHER" id="PTHR43798:SF33">
    <property type="entry name" value="HYDROLASE, PUTATIVE (AFU_ORTHOLOGUE AFUA_2G14860)-RELATED"/>
    <property type="match status" value="1"/>
</dbReference>
<gene>
    <name evidence="2" type="ORF">Ae201684_010052</name>
</gene>
<dbReference type="GO" id="GO:0016020">
    <property type="term" value="C:membrane"/>
    <property type="evidence" value="ECO:0007669"/>
    <property type="project" value="TreeGrafter"/>
</dbReference>
<accession>A0A6G0WZK0</accession>
<dbReference type="InterPro" id="IPR029058">
    <property type="entry name" value="AB_hydrolase_fold"/>
</dbReference>
<dbReference type="Proteomes" id="UP000481153">
    <property type="component" value="Unassembled WGS sequence"/>
</dbReference>